<dbReference type="InterPro" id="IPR039805">
    <property type="entry name" value="CUE_CUED2"/>
</dbReference>
<evidence type="ECO:0000256" key="1">
    <source>
        <dbReference type="ARBA" id="ARBA00004123"/>
    </source>
</evidence>
<feature type="region of interest" description="Disordered" evidence="7">
    <location>
        <begin position="109"/>
        <end position="131"/>
    </location>
</feature>
<dbReference type="PROSITE" id="PS51140">
    <property type="entry name" value="CUE"/>
    <property type="match status" value="1"/>
</dbReference>
<dbReference type="PANTHER" id="PTHR12493">
    <property type="entry name" value="CUE DOMAIN CONTAINING 2"/>
    <property type="match status" value="1"/>
</dbReference>
<evidence type="ECO:0000256" key="2">
    <source>
        <dbReference type="ARBA" id="ARBA00004496"/>
    </source>
</evidence>
<evidence type="ECO:0000313" key="10">
    <source>
        <dbReference type="Proteomes" id="UP000762676"/>
    </source>
</evidence>
<proteinExistence type="inferred from homology"/>
<organism evidence="9 10">
    <name type="scientific">Elysia marginata</name>
    <dbReference type="NCBI Taxonomy" id="1093978"/>
    <lineage>
        <taxon>Eukaryota</taxon>
        <taxon>Metazoa</taxon>
        <taxon>Spiralia</taxon>
        <taxon>Lophotrochozoa</taxon>
        <taxon>Mollusca</taxon>
        <taxon>Gastropoda</taxon>
        <taxon>Heterobranchia</taxon>
        <taxon>Euthyneura</taxon>
        <taxon>Panpulmonata</taxon>
        <taxon>Sacoglossa</taxon>
        <taxon>Placobranchoidea</taxon>
        <taxon>Plakobranchidae</taxon>
        <taxon>Elysia</taxon>
    </lineage>
</organism>
<feature type="compositionally biased region" description="Polar residues" evidence="7">
    <location>
        <begin position="165"/>
        <end position="178"/>
    </location>
</feature>
<dbReference type="GO" id="GO:0005634">
    <property type="term" value="C:nucleus"/>
    <property type="evidence" value="ECO:0007669"/>
    <property type="project" value="UniProtKB-SubCell"/>
</dbReference>
<reference evidence="9 10" key="1">
    <citation type="journal article" date="2021" name="Elife">
        <title>Chloroplast acquisition without the gene transfer in kleptoplastic sea slugs, Plakobranchus ocellatus.</title>
        <authorList>
            <person name="Maeda T."/>
            <person name="Takahashi S."/>
            <person name="Yoshida T."/>
            <person name="Shimamura S."/>
            <person name="Takaki Y."/>
            <person name="Nagai Y."/>
            <person name="Toyoda A."/>
            <person name="Suzuki Y."/>
            <person name="Arimoto A."/>
            <person name="Ishii H."/>
            <person name="Satoh N."/>
            <person name="Nishiyama T."/>
            <person name="Hasebe M."/>
            <person name="Maruyama T."/>
            <person name="Minagawa J."/>
            <person name="Obokata J."/>
            <person name="Shigenobu S."/>
        </authorList>
    </citation>
    <scope>NUCLEOTIDE SEQUENCE [LARGE SCALE GENOMIC DNA]</scope>
</reference>
<keyword evidence="4" id="KW-0963">Cytoplasm</keyword>
<evidence type="ECO:0000256" key="4">
    <source>
        <dbReference type="ARBA" id="ARBA00022490"/>
    </source>
</evidence>
<comment type="similarity">
    <text evidence="3">Belongs to the CUEDC2 family.</text>
</comment>
<feature type="domain" description="CUE" evidence="8">
    <location>
        <begin position="241"/>
        <end position="284"/>
    </location>
</feature>
<dbReference type="GO" id="GO:0043130">
    <property type="term" value="F:ubiquitin binding"/>
    <property type="evidence" value="ECO:0007669"/>
    <property type="project" value="InterPro"/>
</dbReference>
<feature type="region of interest" description="Disordered" evidence="7">
    <location>
        <begin position="165"/>
        <end position="241"/>
    </location>
</feature>
<dbReference type="InterPro" id="IPR003892">
    <property type="entry name" value="CUE"/>
</dbReference>
<dbReference type="EMBL" id="BMAT01014149">
    <property type="protein sequence ID" value="GFS26905.1"/>
    <property type="molecule type" value="Genomic_DNA"/>
</dbReference>
<evidence type="ECO:0000256" key="6">
    <source>
        <dbReference type="ARBA" id="ARBA00023242"/>
    </source>
</evidence>
<protein>
    <submittedName>
        <fullName evidence="9">CUE domain-containing protein 2</fullName>
    </submittedName>
</protein>
<feature type="compositionally biased region" description="Acidic residues" evidence="7">
    <location>
        <begin position="227"/>
        <end position="241"/>
    </location>
</feature>
<comment type="caution">
    <text evidence="9">The sequence shown here is derived from an EMBL/GenBank/DDBJ whole genome shotgun (WGS) entry which is preliminary data.</text>
</comment>
<dbReference type="GO" id="GO:0005737">
    <property type="term" value="C:cytoplasm"/>
    <property type="evidence" value="ECO:0007669"/>
    <property type="project" value="UniProtKB-SubCell"/>
</dbReference>
<evidence type="ECO:0000256" key="5">
    <source>
        <dbReference type="ARBA" id="ARBA00022786"/>
    </source>
</evidence>
<gene>
    <name evidence="9" type="ORF">ElyMa_007069600</name>
</gene>
<dbReference type="AlphaFoldDB" id="A0AAV4JXA2"/>
<evidence type="ECO:0000256" key="3">
    <source>
        <dbReference type="ARBA" id="ARBA00006106"/>
    </source>
</evidence>
<sequence length="377" mass="42289">MEARVHHELSQFLRLHDMEESISNIDEIILSYLVGIVELASQGDDAADFEDVLDMMNAYLPGFEGIDRALVIEWMFGLTDKLANQELATSNTCEEQYIEQDINTVSITGDDLQNGECESKQNSIKQRRSFPHYDFNNPESLSVLQTTQSDISVSCKLASSNHFSQVNGVKSKGNNPSQTKDKLAQEEQKHSAHLDAKSNVLHKNRFSEKKNRGKRKGRQLSCSSQESQEDSAVVEETDTPETEPCIRALQEMFPSACSMEARHCLQLSGGDMDQAAQLIIDRQESGQAIAAGGSLKTKKGNHKAKKLGDFKLDDDSIKLSLLKKYSFVDTEEDKRTYRPPPPKGEAKKLVRYRDGQIVSMKGERFSEIKKNTSEMKS</sequence>
<evidence type="ECO:0000256" key="7">
    <source>
        <dbReference type="SAM" id="MobiDB-lite"/>
    </source>
</evidence>
<feature type="compositionally biased region" description="Basic and acidic residues" evidence="7">
    <location>
        <begin position="179"/>
        <end position="196"/>
    </location>
</feature>
<evidence type="ECO:0000259" key="8">
    <source>
        <dbReference type="PROSITE" id="PS51140"/>
    </source>
</evidence>
<name>A0AAV4JXA2_9GAST</name>
<keyword evidence="6" id="KW-0539">Nucleus</keyword>
<comment type="subcellular location">
    <subcellularLocation>
        <location evidence="2">Cytoplasm</location>
    </subcellularLocation>
    <subcellularLocation>
        <location evidence="1">Nucleus</location>
    </subcellularLocation>
</comment>
<dbReference type="Proteomes" id="UP000762676">
    <property type="component" value="Unassembled WGS sequence"/>
</dbReference>
<accession>A0AAV4JXA2</accession>
<keyword evidence="5" id="KW-0833">Ubl conjugation pathway</keyword>
<dbReference type="PANTHER" id="PTHR12493:SF0">
    <property type="entry name" value="CUE DOMAIN-CONTAINING PROTEIN 2"/>
    <property type="match status" value="1"/>
</dbReference>
<dbReference type="CDD" id="cd14367">
    <property type="entry name" value="CUE_CUED2"/>
    <property type="match status" value="1"/>
</dbReference>
<evidence type="ECO:0000313" key="9">
    <source>
        <dbReference type="EMBL" id="GFS26905.1"/>
    </source>
</evidence>
<keyword evidence="10" id="KW-1185">Reference proteome</keyword>